<protein>
    <submittedName>
        <fullName evidence="2">Uncharacterized protein</fullName>
    </submittedName>
</protein>
<feature type="compositionally biased region" description="Polar residues" evidence="1">
    <location>
        <begin position="55"/>
        <end position="64"/>
    </location>
</feature>
<dbReference type="Proteomes" id="UP000620104">
    <property type="component" value="Unassembled WGS sequence"/>
</dbReference>
<dbReference type="OrthoDB" id="2596179at2759"/>
<proteinExistence type="predicted"/>
<reference evidence="2" key="1">
    <citation type="submission" date="2020-07" db="EMBL/GenBank/DDBJ databases">
        <title>Draft Genome Sequence of a Deep-Sea Yeast, Naganishia (Cryptococcus) liquefaciens strain N6.</title>
        <authorList>
            <person name="Han Y.W."/>
            <person name="Kajitani R."/>
            <person name="Morimoto H."/>
            <person name="Parhat M."/>
            <person name="Tsubouchi H."/>
            <person name="Bakenova O."/>
            <person name="Ogata M."/>
            <person name="Argunhan B."/>
            <person name="Aoki R."/>
            <person name="Kajiwara S."/>
            <person name="Itoh T."/>
            <person name="Iwasaki H."/>
        </authorList>
    </citation>
    <scope>NUCLEOTIDE SEQUENCE</scope>
    <source>
        <strain evidence="2">N6</strain>
    </source>
</reference>
<feature type="region of interest" description="Disordered" evidence="1">
    <location>
        <begin position="34"/>
        <end position="68"/>
    </location>
</feature>
<evidence type="ECO:0000313" key="2">
    <source>
        <dbReference type="EMBL" id="GHJ86094.1"/>
    </source>
</evidence>
<sequence length="269" mass="30407">MQTYQTSFSTWSSFVPGLRRDAVMVRSHLNIPGRNAQRSGIMRSRRQASTRSSRPMRQQGQMSPDNPFFIPKPDPSQFPPISQRLKPLIPFLIYWTILTSLAYNLLRLRTLKKEEGARRDAQISVLEGLINRYRAAAGIKTGTDLDQQEVPWPDEAEVERELEMVGLRERIHPADENSELSDFKEARSVGWKEVLFGRKRAKLTKEEEEQAAEKEWRDVVVAAAESAKPPATQPTRAAMHPSSVEPTSQGVDMSATTKSKRAPSSAVFM</sequence>
<keyword evidence="3" id="KW-1185">Reference proteome</keyword>
<dbReference type="AlphaFoldDB" id="A0A8H3YE56"/>
<evidence type="ECO:0000313" key="3">
    <source>
        <dbReference type="Proteomes" id="UP000620104"/>
    </source>
</evidence>
<feature type="region of interest" description="Disordered" evidence="1">
    <location>
        <begin position="225"/>
        <end position="269"/>
    </location>
</feature>
<evidence type="ECO:0000256" key="1">
    <source>
        <dbReference type="SAM" id="MobiDB-lite"/>
    </source>
</evidence>
<accession>A0A8H3YE56</accession>
<dbReference type="EMBL" id="BLZA01000017">
    <property type="protein sequence ID" value="GHJ86094.1"/>
    <property type="molecule type" value="Genomic_DNA"/>
</dbReference>
<feature type="compositionally biased region" description="Polar residues" evidence="1">
    <location>
        <begin position="244"/>
        <end position="257"/>
    </location>
</feature>
<name>A0A8H3YE56_9TREE</name>
<gene>
    <name evidence="2" type="ORF">NliqN6_2496</name>
</gene>
<comment type="caution">
    <text evidence="2">The sequence shown here is derived from an EMBL/GenBank/DDBJ whole genome shotgun (WGS) entry which is preliminary data.</text>
</comment>
<organism evidence="2 3">
    <name type="scientific">Naganishia liquefaciens</name>
    <dbReference type="NCBI Taxonomy" id="104408"/>
    <lineage>
        <taxon>Eukaryota</taxon>
        <taxon>Fungi</taxon>
        <taxon>Dikarya</taxon>
        <taxon>Basidiomycota</taxon>
        <taxon>Agaricomycotina</taxon>
        <taxon>Tremellomycetes</taxon>
        <taxon>Filobasidiales</taxon>
        <taxon>Filobasidiaceae</taxon>
        <taxon>Naganishia</taxon>
    </lineage>
</organism>